<evidence type="ECO:0000313" key="2">
    <source>
        <dbReference type="Proteomes" id="UP000799754"/>
    </source>
</evidence>
<proteinExistence type="predicted"/>
<dbReference type="Proteomes" id="UP000799754">
    <property type="component" value="Unassembled WGS sequence"/>
</dbReference>
<protein>
    <submittedName>
        <fullName evidence="1">Uncharacterized protein</fullName>
    </submittedName>
</protein>
<evidence type="ECO:0000313" key="1">
    <source>
        <dbReference type="EMBL" id="KAF2633016.1"/>
    </source>
</evidence>
<keyword evidence="2" id="KW-1185">Reference proteome</keyword>
<sequence>MQAPLVYALTYISTIVLLLCWRLSHFLTAKARERIFSTFSKWVVYTLLFSRPNGSSDVTVLSAILIIFLLSGNVIASVLAVQDQDEFSFRLARLSLINMVFLYLGGRTNILVDKIFRFSHTDYCLLHRWLGRIAAAEGIIHGTLEFMHSQSTPSALNLSLLALSSLIALLSVVFIRRMMYELFLQTHLLFSIAMLILVWLHISRLDAYLLSCLTVAASMLLVQKTLWVICTVRRNYGSGPLSRISVIRYPGPGLQKPVIQVRLDIKKSWTVKPGQYVYLTLPGLRSLGLGLFESHPFMIAWAVEDEQARLRTIVLLVQVRSGFTQKLQFANPLSRVIIDGPYGGNEAHAMAKYDKVLLMSSGIGIASHLDTARHLLLAHDRQTARVRRLTILWLLETRDDLQWAKEFLCELHDMDRREILLIYLYYPNEAEGSSEGPIPRLEVPRRRMTSTSGEVDLLWLLKEEWRAEAGNMLVSACGTPRFELRARQAVRRSLYDIDFRASNFQPHETRCGGAVKR</sequence>
<reference evidence="1" key="1">
    <citation type="journal article" date="2020" name="Stud. Mycol.">
        <title>101 Dothideomycetes genomes: a test case for predicting lifestyles and emergence of pathogens.</title>
        <authorList>
            <person name="Haridas S."/>
            <person name="Albert R."/>
            <person name="Binder M."/>
            <person name="Bloem J."/>
            <person name="Labutti K."/>
            <person name="Salamov A."/>
            <person name="Andreopoulos B."/>
            <person name="Baker S."/>
            <person name="Barry K."/>
            <person name="Bills G."/>
            <person name="Bluhm B."/>
            <person name="Cannon C."/>
            <person name="Castanera R."/>
            <person name="Culley D."/>
            <person name="Daum C."/>
            <person name="Ezra D."/>
            <person name="Gonzalez J."/>
            <person name="Henrissat B."/>
            <person name="Kuo A."/>
            <person name="Liang C."/>
            <person name="Lipzen A."/>
            <person name="Lutzoni F."/>
            <person name="Magnuson J."/>
            <person name="Mondo S."/>
            <person name="Nolan M."/>
            <person name="Ohm R."/>
            <person name="Pangilinan J."/>
            <person name="Park H.-J."/>
            <person name="Ramirez L."/>
            <person name="Alfaro M."/>
            <person name="Sun H."/>
            <person name="Tritt A."/>
            <person name="Yoshinaga Y."/>
            <person name="Zwiers L.-H."/>
            <person name="Turgeon B."/>
            <person name="Goodwin S."/>
            <person name="Spatafora J."/>
            <person name="Crous P."/>
            <person name="Grigoriev I."/>
        </authorList>
    </citation>
    <scope>NUCLEOTIDE SEQUENCE</scope>
    <source>
        <strain evidence="1">CBS 525.71</strain>
    </source>
</reference>
<accession>A0ACB6SFL4</accession>
<name>A0ACB6SFL4_9PLEO</name>
<gene>
    <name evidence="1" type="ORF">BU25DRAFT_87617</name>
</gene>
<dbReference type="EMBL" id="MU006702">
    <property type="protein sequence ID" value="KAF2633016.1"/>
    <property type="molecule type" value="Genomic_DNA"/>
</dbReference>
<comment type="caution">
    <text evidence="1">The sequence shown here is derived from an EMBL/GenBank/DDBJ whole genome shotgun (WGS) entry which is preliminary data.</text>
</comment>
<organism evidence="1 2">
    <name type="scientific">Macroventuria anomochaeta</name>
    <dbReference type="NCBI Taxonomy" id="301207"/>
    <lineage>
        <taxon>Eukaryota</taxon>
        <taxon>Fungi</taxon>
        <taxon>Dikarya</taxon>
        <taxon>Ascomycota</taxon>
        <taxon>Pezizomycotina</taxon>
        <taxon>Dothideomycetes</taxon>
        <taxon>Pleosporomycetidae</taxon>
        <taxon>Pleosporales</taxon>
        <taxon>Pleosporineae</taxon>
        <taxon>Didymellaceae</taxon>
        <taxon>Macroventuria</taxon>
    </lineage>
</organism>